<evidence type="ECO:0000259" key="2">
    <source>
        <dbReference type="Pfam" id="PF19279"/>
    </source>
</evidence>
<organism evidence="3 4">
    <name type="scientific">Candidatus Doudnabacteria bacterium RIFCSPHIGHO2_12_FULL_48_16</name>
    <dbReference type="NCBI Taxonomy" id="1817838"/>
    <lineage>
        <taxon>Bacteria</taxon>
        <taxon>Candidatus Doudnaibacteriota</taxon>
    </lineage>
</organism>
<gene>
    <name evidence="3" type="ORF">A3E29_04530</name>
</gene>
<evidence type="ECO:0008006" key="5">
    <source>
        <dbReference type="Google" id="ProtNLM"/>
    </source>
</evidence>
<dbReference type="InterPro" id="IPR016064">
    <property type="entry name" value="NAD/diacylglycerol_kinase_sf"/>
</dbReference>
<dbReference type="SUPFAM" id="SSF111331">
    <property type="entry name" value="NAD kinase/diacylglycerol kinase-like"/>
    <property type="match status" value="1"/>
</dbReference>
<dbReference type="Proteomes" id="UP000177682">
    <property type="component" value="Unassembled WGS sequence"/>
</dbReference>
<dbReference type="EMBL" id="MFEY01000007">
    <property type="protein sequence ID" value="OGE90326.1"/>
    <property type="molecule type" value="Genomic_DNA"/>
</dbReference>
<dbReference type="Pfam" id="PF19279">
    <property type="entry name" value="YegS_C"/>
    <property type="match status" value="1"/>
</dbReference>
<accession>A0A1F5PK80</accession>
<dbReference type="AlphaFoldDB" id="A0A1F5PK80"/>
<comment type="caution">
    <text evidence="3">The sequence shown here is derived from an EMBL/GenBank/DDBJ whole genome shotgun (WGS) entry which is preliminary data.</text>
</comment>
<proteinExistence type="predicted"/>
<dbReference type="GO" id="GO:0016301">
    <property type="term" value="F:kinase activity"/>
    <property type="evidence" value="ECO:0007669"/>
    <property type="project" value="InterPro"/>
</dbReference>
<sequence>MYYYIVDPQKISQRHFDQVQNILYSSVSEYRISGETARVTGLRTINQLVETALARGVKTLVAVGTDETLHEVINAVKGREVIIGFIPLLRTELGEILGLGDIEHSAKTIGLRRVAELDLAQVNSNFFLSNLTFGALPAGPLSGLGYKTLKNLFGMPTFQIKFTADNNDFSATLSAVGGIVVNSRATGSESSQMFNPTDGVLDVVLLPKLNRFRTFRYRREILTGRFEAIPGSSLIHVRQMEITTPAGLPLRVDGKIVARTPAQISVLPQALKIIVGRDRKF</sequence>
<dbReference type="InterPro" id="IPR001206">
    <property type="entry name" value="Diacylglycerol_kinase_cat_dom"/>
</dbReference>
<dbReference type="Pfam" id="PF00781">
    <property type="entry name" value="DAGK_cat"/>
    <property type="match status" value="1"/>
</dbReference>
<dbReference type="InterPro" id="IPR045540">
    <property type="entry name" value="YegS/DAGK_C"/>
</dbReference>
<name>A0A1F5PK80_9BACT</name>
<dbReference type="InterPro" id="IPR017438">
    <property type="entry name" value="ATP-NAD_kinase_N"/>
</dbReference>
<dbReference type="Gene3D" id="3.40.50.10330">
    <property type="entry name" value="Probable inorganic polyphosphate/atp-NAD kinase, domain 1"/>
    <property type="match status" value="1"/>
</dbReference>
<evidence type="ECO:0000313" key="4">
    <source>
        <dbReference type="Proteomes" id="UP000177682"/>
    </source>
</evidence>
<protein>
    <recommendedName>
        <fullName evidence="5">DAGKc domain-containing protein</fullName>
    </recommendedName>
</protein>
<feature type="domain" description="YegS/DAGK C-terminal" evidence="2">
    <location>
        <begin position="173"/>
        <end position="275"/>
    </location>
</feature>
<dbReference type="Gene3D" id="2.60.200.40">
    <property type="match status" value="1"/>
</dbReference>
<feature type="domain" description="DAGKc" evidence="1">
    <location>
        <begin position="15"/>
        <end position="88"/>
    </location>
</feature>
<reference evidence="3 4" key="1">
    <citation type="journal article" date="2016" name="Nat. Commun.">
        <title>Thousands of microbial genomes shed light on interconnected biogeochemical processes in an aquifer system.</title>
        <authorList>
            <person name="Anantharaman K."/>
            <person name="Brown C.T."/>
            <person name="Hug L.A."/>
            <person name="Sharon I."/>
            <person name="Castelle C.J."/>
            <person name="Probst A.J."/>
            <person name="Thomas B.C."/>
            <person name="Singh A."/>
            <person name="Wilkins M.J."/>
            <person name="Karaoz U."/>
            <person name="Brodie E.L."/>
            <person name="Williams K.H."/>
            <person name="Hubbard S.S."/>
            <person name="Banfield J.F."/>
        </authorList>
    </citation>
    <scope>NUCLEOTIDE SEQUENCE [LARGE SCALE GENOMIC DNA]</scope>
</reference>
<evidence type="ECO:0000313" key="3">
    <source>
        <dbReference type="EMBL" id="OGE90326.1"/>
    </source>
</evidence>
<evidence type="ECO:0000259" key="1">
    <source>
        <dbReference type="Pfam" id="PF00781"/>
    </source>
</evidence>